<keyword evidence="1" id="KW-0238">DNA-binding</keyword>
<sequence length="209" mass="22361">MPTTRDALRRGTRAGVLTVATELFRDRGFEATTIRDIAELAQVSVGTVMSVGDKSALLVQIFDEGIERLHVQRDASHLVETRGSTGSCAESVFELLQPFVRLFAGQADLARSYASILVAGKHSSKVFAELATVLRQEIQTVVSCQHGGCASDPEARAVAIYFAYIGMLFTWSADGSVAGDVASPSEAAGLSDLLRTTLAESCTCKEETR</sequence>
<accession>A0A6G7XJ14</accession>
<evidence type="ECO:0000259" key="2">
    <source>
        <dbReference type="Pfam" id="PF00440"/>
    </source>
</evidence>
<dbReference type="EMBL" id="CP049863">
    <property type="protein sequence ID" value="QIK64361.1"/>
    <property type="molecule type" value="Genomic_DNA"/>
</dbReference>
<gene>
    <name evidence="3" type="ORF">G7068_14970</name>
</gene>
<dbReference type="GO" id="GO:0003677">
    <property type="term" value="F:DNA binding"/>
    <property type="evidence" value="ECO:0007669"/>
    <property type="project" value="UniProtKB-KW"/>
</dbReference>
<organism evidence="3 4">
    <name type="scientific">Leucobacter viscericola</name>
    <dbReference type="NCBI Taxonomy" id="2714935"/>
    <lineage>
        <taxon>Bacteria</taxon>
        <taxon>Bacillati</taxon>
        <taxon>Actinomycetota</taxon>
        <taxon>Actinomycetes</taxon>
        <taxon>Micrococcales</taxon>
        <taxon>Microbacteriaceae</taxon>
        <taxon>Leucobacter</taxon>
    </lineage>
</organism>
<dbReference type="SUPFAM" id="SSF46689">
    <property type="entry name" value="Homeodomain-like"/>
    <property type="match status" value="1"/>
</dbReference>
<dbReference type="AlphaFoldDB" id="A0A6G7XJ14"/>
<proteinExistence type="predicted"/>
<dbReference type="InterPro" id="IPR009057">
    <property type="entry name" value="Homeodomain-like_sf"/>
</dbReference>
<protein>
    <submittedName>
        <fullName evidence="3">TetR/AcrR family transcriptional regulator</fullName>
    </submittedName>
</protein>
<evidence type="ECO:0000313" key="3">
    <source>
        <dbReference type="EMBL" id="QIK64361.1"/>
    </source>
</evidence>
<evidence type="ECO:0000256" key="1">
    <source>
        <dbReference type="ARBA" id="ARBA00023125"/>
    </source>
</evidence>
<dbReference type="Gene3D" id="1.10.357.10">
    <property type="entry name" value="Tetracycline Repressor, domain 2"/>
    <property type="match status" value="1"/>
</dbReference>
<dbReference type="KEGG" id="lvi:G7068_14970"/>
<dbReference type="InterPro" id="IPR001647">
    <property type="entry name" value="HTH_TetR"/>
</dbReference>
<name>A0A6G7XJ14_9MICO</name>
<dbReference type="Pfam" id="PF00440">
    <property type="entry name" value="TetR_N"/>
    <property type="match status" value="1"/>
</dbReference>
<feature type="domain" description="HTH tetR-type" evidence="2">
    <location>
        <begin position="17"/>
        <end position="48"/>
    </location>
</feature>
<evidence type="ECO:0000313" key="4">
    <source>
        <dbReference type="Proteomes" id="UP000502677"/>
    </source>
</evidence>
<dbReference type="RefSeq" id="WP_166292694.1">
    <property type="nucleotide sequence ID" value="NZ_CP049863.1"/>
</dbReference>
<dbReference type="Proteomes" id="UP000502677">
    <property type="component" value="Chromosome"/>
</dbReference>
<reference evidence="3 4" key="1">
    <citation type="submission" date="2020-03" db="EMBL/GenBank/DDBJ databases">
        <title>Leucobacter sp. nov., isolated from beetles.</title>
        <authorList>
            <person name="Hyun D.-W."/>
            <person name="Bae J.-W."/>
        </authorList>
    </citation>
    <scope>NUCLEOTIDE SEQUENCE [LARGE SCALE GENOMIC DNA]</scope>
    <source>
        <strain evidence="3 4">HDW9C</strain>
    </source>
</reference>
<keyword evidence="4" id="KW-1185">Reference proteome</keyword>